<proteinExistence type="inferred from homology"/>
<dbReference type="KEGG" id="cfar:CI104_01685"/>
<name>A0A8H9NYY5_9ENTR</name>
<organism evidence="3">
    <name type="scientific">Citrobacter farmeri</name>
    <dbReference type="NCBI Taxonomy" id="67824"/>
    <lineage>
        <taxon>Bacteria</taxon>
        <taxon>Pseudomonadati</taxon>
        <taxon>Pseudomonadota</taxon>
        <taxon>Gammaproteobacteria</taxon>
        <taxon>Enterobacterales</taxon>
        <taxon>Enterobacteriaceae</taxon>
        <taxon>Citrobacter</taxon>
    </lineage>
</organism>
<dbReference type="PANTHER" id="PTHR34611">
    <property type="match status" value="1"/>
</dbReference>
<evidence type="ECO:0000259" key="2">
    <source>
        <dbReference type="Pfam" id="PF04754"/>
    </source>
</evidence>
<reference evidence="3" key="1">
    <citation type="journal article" date="2018" name="Genome Biol.">
        <title>SKESA: strategic k-mer extension for scrupulous assemblies.</title>
        <authorList>
            <person name="Souvorov A."/>
            <person name="Agarwala R."/>
            <person name="Lipman D.J."/>
        </authorList>
    </citation>
    <scope>NUCLEOTIDE SEQUENCE</scope>
    <source>
        <strain evidence="3">YDC697-2</strain>
    </source>
</reference>
<dbReference type="GO" id="GO:0006310">
    <property type="term" value="P:DNA recombination"/>
    <property type="evidence" value="ECO:0007669"/>
    <property type="project" value="TreeGrafter"/>
</dbReference>
<accession>A0A8H9NYY5</accession>
<evidence type="ECO:0000313" key="3">
    <source>
        <dbReference type="EMBL" id="HAT1588004.1"/>
    </source>
</evidence>
<feature type="domain" description="Transposase (putative) YhgA-like" evidence="2">
    <location>
        <begin position="8"/>
        <end position="209"/>
    </location>
</feature>
<dbReference type="InterPro" id="IPR010106">
    <property type="entry name" value="RpnA"/>
</dbReference>
<sequence>MNTASSTTPHDAIFKTFLSHPATAQDFLQLHLPASLRSLCDLQTLKLESTSFIEEALRAYYCDVLWSLKTREGEGYIYVVIEHQSTADPHMAFRLMRYAIAAMQRHLDAGHQTLPLVIPMLFYHGTVSPYPFSLCWLDEFDNPDAARRLYGASLPLVDITVVPDDEIMQHRRVALLELVQKHIRKRDLMGLVEKLATLLITGHANDNQLKALFNYLLRAGDTNRFRDFIHGMAERLPEHKESLMTIAERLRQEGHRNGLQEGHINGLQEGLEKGLEKGLKQGKREEALRIAATMLTDGIDRPTILRITGLTADDLITQNH</sequence>
<dbReference type="GO" id="GO:1990238">
    <property type="term" value="F:double-stranded DNA endonuclease activity"/>
    <property type="evidence" value="ECO:0007669"/>
    <property type="project" value="TreeGrafter"/>
</dbReference>
<dbReference type="Proteomes" id="UP000864563">
    <property type="component" value="Unassembled WGS sequence"/>
</dbReference>
<comment type="similarity">
    <text evidence="1">Belongs to the Rpn/YhgA-like nuclease family.</text>
</comment>
<dbReference type="AlphaFoldDB" id="A0A8H9NYY5"/>
<dbReference type="OrthoDB" id="6532193at2"/>
<dbReference type="Pfam" id="PF04754">
    <property type="entry name" value="Transposase_31"/>
    <property type="match status" value="1"/>
</dbReference>
<protein>
    <submittedName>
        <fullName evidence="3">Rpn family recombination-promoting nuclease/putative transposase</fullName>
    </submittedName>
</protein>
<dbReference type="GeneID" id="92975244"/>
<reference evidence="3" key="2">
    <citation type="submission" date="2020-11" db="EMBL/GenBank/DDBJ databases">
        <authorList>
            <consortium name="NCBI Pathogen Detection Project"/>
        </authorList>
    </citation>
    <scope>NUCLEOTIDE SEQUENCE</scope>
    <source>
        <strain evidence="3">YDC697-2</strain>
    </source>
</reference>
<evidence type="ECO:0000256" key="1">
    <source>
        <dbReference type="ARBA" id="ARBA00009787"/>
    </source>
</evidence>
<dbReference type="InterPro" id="IPR006842">
    <property type="entry name" value="Transposase_31"/>
</dbReference>
<dbReference type="PANTHER" id="PTHR34611:SF2">
    <property type="entry name" value="INACTIVE RECOMBINATION-PROMOTING NUCLEASE-LIKE PROTEIN RPNE-RELATED"/>
    <property type="match status" value="1"/>
</dbReference>
<dbReference type="RefSeq" id="WP_042322905.1">
    <property type="nucleotide sequence ID" value="NZ_CABMNX010000001.1"/>
</dbReference>
<comment type="caution">
    <text evidence="3">The sequence shown here is derived from an EMBL/GenBank/DDBJ whole genome shotgun (WGS) entry which is preliminary data.</text>
</comment>
<dbReference type="EMBL" id="DACSDU010000024">
    <property type="protein sequence ID" value="HAT1588004.1"/>
    <property type="molecule type" value="Genomic_DNA"/>
</dbReference>
<gene>
    <name evidence="3" type="ORF">I8Y00_004401</name>
</gene>
<dbReference type="NCBIfam" id="TIGR01784">
    <property type="entry name" value="T_den_put_tspse"/>
    <property type="match status" value="1"/>
</dbReference>
<dbReference type="InterPro" id="IPR051699">
    <property type="entry name" value="Rpn/YhgA-like_nuclease"/>
</dbReference>